<dbReference type="InterPro" id="IPR004572">
    <property type="entry name" value="Protoporphyrinogen_oxidase"/>
</dbReference>
<keyword evidence="14" id="KW-1185">Reference proteome</keyword>
<evidence type="ECO:0000256" key="5">
    <source>
        <dbReference type="ARBA" id="ARBA00022630"/>
    </source>
</evidence>
<dbReference type="KEGG" id="act:ACLA_082230"/>
<keyword evidence="8 11" id="KW-0350">Heme biosynthesis</keyword>
<name>A1CT95_ASPCL</name>
<dbReference type="PANTHER" id="PTHR42923">
    <property type="entry name" value="PROTOPORPHYRINOGEN OXIDASE"/>
    <property type="match status" value="1"/>
</dbReference>
<comment type="function">
    <text evidence="1 11">Catalyzes the 6-electron oxidation of protoporphyrinogen-IX to form protoporphyrin-IX.</text>
</comment>
<evidence type="ECO:0000313" key="13">
    <source>
        <dbReference type="EMBL" id="EAW06532.1"/>
    </source>
</evidence>
<keyword evidence="7 11" id="KW-0560">Oxidoreductase</keyword>
<dbReference type="SUPFAM" id="SSF51905">
    <property type="entry name" value="FAD/NAD(P)-binding domain"/>
    <property type="match status" value="1"/>
</dbReference>
<accession>A1CT95</accession>
<dbReference type="EC" id="1.3.3.4" evidence="4 11"/>
<dbReference type="RefSeq" id="XP_001267958.1">
    <property type="nucleotide sequence ID" value="XM_001267957.1"/>
</dbReference>
<dbReference type="InterPro" id="IPR002937">
    <property type="entry name" value="Amino_oxidase"/>
</dbReference>
<evidence type="ECO:0000256" key="9">
    <source>
        <dbReference type="ARBA" id="ARBA00023244"/>
    </source>
</evidence>
<reference evidence="13 14" key="1">
    <citation type="journal article" date="2008" name="PLoS Genet.">
        <title>Genomic islands in the pathogenic filamentous fungus Aspergillus fumigatus.</title>
        <authorList>
            <person name="Fedorova N.D."/>
            <person name="Khaldi N."/>
            <person name="Joardar V.S."/>
            <person name="Maiti R."/>
            <person name="Amedeo P."/>
            <person name="Anderson M.J."/>
            <person name="Crabtree J."/>
            <person name="Silva J.C."/>
            <person name="Badger J.H."/>
            <person name="Albarraq A."/>
            <person name="Angiuoli S."/>
            <person name="Bussey H."/>
            <person name="Bowyer P."/>
            <person name="Cotty P.J."/>
            <person name="Dyer P.S."/>
            <person name="Egan A."/>
            <person name="Galens K."/>
            <person name="Fraser-Liggett C.M."/>
            <person name="Haas B.J."/>
            <person name="Inman J.M."/>
            <person name="Kent R."/>
            <person name="Lemieux S."/>
            <person name="Malavazi I."/>
            <person name="Orvis J."/>
            <person name="Roemer T."/>
            <person name="Ronning C.M."/>
            <person name="Sundaram J.P."/>
            <person name="Sutton G."/>
            <person name="Turner G."/>
            <person name="Venter J.C."/>
            <person name="White O.R."/>
            <person name="Whitty B.R."/>
            <person name="Youngman P."/>
            <person name="Wolfe K.H."/>
            <person name="Goldman G.H."/>
            <person name="Wortman J.R."/>
            <person name="Jiang B."/>
            <person name="Denning D.W."/>
            <person name="Nierman W.C."/>
        </authorList>
    </citation>
    <scope>NUCLEOTIDE SEQUENCE [LARGE SCALE GENOMIC DNA]</scope>
    <source>
        <strain evidence="14">ATCC 1007 / CBS 513.65 / DSM 816 / NCTC 3887 / NRRL 1</strain>
    </source>
</reference>
<sequence length="600" mass="66961">MRLPCAPSRALRAVRTPLAFARNGQWHSLHTGTYNAAVIGGGITGLTTAFRLTQDPACSKIALFEEAPEVGGWMSSSVVKDPAGNQVVFEDGPRTLRAVAPACLPLLDLLVELDLLDDVLITSKTSPAATNRFIYYPDHLVRLPTPDPRSGFFGHAFELIRTVFTEPLFENAVWNILSEPLKPRPERRPQDESLAEFWSRRLSPEVADNLVSPVFHGIFAGDIDRLSAQYLMGAAREMENHERRVIGGYLDTMSSGVKYMVMDDLLALHSLSKTKQKAYWRSLQTLIRGASVLTFKNGTQQLAHRLAEVLRQSNKVRLLTGTEVTAISQNPDTSDLTVHYGENKSESYNRIIATNPAPDLAEKLAKPIRPGQQLPQNSIRHLKEHNYAVTVAVVNLFFETPDLLPVQGFGYLIPRSIPYEQNPERALGVIFGSETSIGQDTRDGTKVTVMMGGHWWDGWKESDYPSTEASIAMARDVLARHLNITEEPILVGANLKKNAIPQYTVGHLSRMEELSEAVRHDFKNRLTLAGNWYNGIGVTDCIRQGYMAASYGVGAMKLDAPNRNVPWVRHNWENWDLEGGIPMSPVRWTDTFASERSQFY</sequence>
<dbReference type="InterPro" id="IPR050464">
    <property type="entry name" value="Zeta_carotene_desat/Oxidored"/>
</dbReference>
<gene>
    <name evidence="13" type="ORF">ACLA_082230</name>
</gene>
<evidence type="ECO:0000256" key="3">
    <source>
        <dbReference type="ARBA" id="ARBA00010551"/>
    </source>
</evidence>
<dbReference type="InterPro" id="IPR036188">
    <property type="entry name" value="FAD/NAD-bd_sf"/>
</dbReference>
<dbReference type="SUPFAM" id="SSF54373">
    <property type="entry name" value="FAD-linked reductases, C-terminal domain"/>
    <property type="match status" value="1"/>
</dbReference>
<dbReference type="EMBL" id="DS027060">
    <property type="protein sequence ID" value="EAW06532.1"/>
    <property type="molecule type" value="Genomic_DNA"/>
</dbReference>
<evidence type="ECO:0000256" key="10">
    <source>
        <dbReference type="ARBA" id="ARBA00047554"/>
    </source>
</evidence>
<comment type="similarity">
    <text evidence="3 11">Belongs to the protoporphyrinogen/coproporphyrinogen oxidase family. Protoporphyrinogen oxidase subfamily.</text>
</comment>
<dbReference type="Pfam" id="PF01593">
    <property type="entry name" value="Amino_oxidase"/>
    <property type="match status" value="1"/>
</dbReference>
<organism evidence="13 14">
    <name type="scientific">Aspergillus clavatus (strain ATCC 1007 / CBS 513.65 / DSM 816 / NCTC 3887 / NRRL 1 / QM 1276 / 107)</name>
    <dbReference type="NCBI Taxonomy" id="344612"/>
    <lineage>
        <taxon>Eukaryota</taxon>
        <taxon>Fungi</taxon>
        <taxon>Dikarya</taxon>
        <taxon>Ascomycota</taxon>
        <taxon>Pezizomycotina</taxon>
        <taxon>Eurotiomycetes</taxon>
        <taxon>Eurotiomycetidae</taxon>
        <taxon>Eurotiales</taxon>
        <taxon>Aspergillaceae</taxon>
        <taxon>Aspergillus</taxon>
        <taxon>Aspergillus subgen. Fumigati</taxon>
    </lineage>
</organism>
<evidence type="ECO:0000256" key="8">
    <source>
        <dbReference type="ARBA" id="ARBA00023133"/>
    </source>
</evidence>
<keyword evidence="6 11" id="KW-0274">FAD</keyword>
<dbReference type="Gene3D" id="3.50.50.60">
    <property type="entry name" value="FAD/NAD(P)-binding domain"/>
    <property type="match status" value="1"/>
</dbReference>
<evidence type="ECO:0000256" key="4">
    <source>
        <dbReference type="ARBA" id="ARBA00012867"/>
    </source>
</evidence>
<dbReference type="STRING" id="344612.A1CT95"/>
<dbReference type="OrthoDB" id="438553at2759"/>
<dbReference type="GO" id="GO:0004729">
    <property type="term" value="F:oxygen-dependent protoporphyrinogen oxidase activity"/>
    <property type="evidence" value="ECO:0007669"/>
    <property type="project" value="UniProtKB-UniRule"/>
</dbReference>
<evidence type="ECO:0000256" key="6">
    <source>
        <dbReference type="ARBA" id="ARBA00022827"/>
    </source>
</evidence>
<dbReference type="OMA" id="EHNQAVQ"/>
<evidence type="ECO:0000259" key="12">
    <source>
        <dbReference type="Pfam" id="PF01593"/>
    </source>
</evidence>
<dbReference type="GO" id="GO:0005743">
    <property type="term" value="C:mitochondrial inner membrane"/>
    <property type="evidence" value="ECO:0007669"/>
    <property type="project" value="UniProtKB-SubCell"/>
</dbReference>
<comment type="subcellular location">
    <subcellularLocation>
        <location evidence="11">Mitochondrion inner membrane</location>
    </subcellularLocation>
</comment>
<dbReference type="HOGENOM" id="CLU_009629_1_0_1"/>
<evidence type="ECO:0000256" key="11">
    <source>
        <dbReference type="RuleBase" id="RU367069"/>
    </source>
</evidence>
<dbReference type="GeneID" id="4699741"/>
<dbReference type="NCBIfam" id="TIGR00562">
    <property type="entry name" value="proto_IX_ox"/>
    <property type="match status" value="1"/>
</dbReference>
<comment type="catalytic activity">
    <reaction evidence="10 11">
        <text>protoporphyrinogen IX + 3 O2 = protoporphyrin IX + 3 H2O2</text>
        <dbReference type="Rhea" id="RHEA:25576"/>
        <dbReference type="ChEBI" id="CHEBI:15379"/>
        <dbReference type="ChEBI" id="CHEBI:16240"/>
        <dbReference type="ChEBI" id="CHEBI:57306"/>
        <dbReference type="ChEBI" id="CHEBI:57307"/>
        <dbReference type="EC" id="1.3.3.4"/>
    </reaction>
</comment>
<dbReference type="FunFam" id="3.50.50.60:FF:000193">
    <property type="entry name" value="Protoporphyrinogen oxidase"/>
    <property type="match status" value="1"/>
</dbReference>
<dbReference type="GO" id="GO:0006782">
    <property type="term" value="P:protoporphyrinogen IX biosynthetic process"/>
    <property type="evidence" value="ECO:0007669"/>
    <property type="project" value="UniProtKB-UniRule"/>
</dbReference>
<dbReference type="UniPathway" id="UPA00251">
    <property type="reaction ID" value="UER00324"/>
</dbReference>
<evidence type="ECO:0000256" key="2">
    <source>
        <dbReference type="ARBA" id="ARBA00005073"/>
    </source>
</evidence>
<dbReference type="PANTHER" id="PTHR42923:SF3">
    <property type="entry name" value="PROTOPORPHYRINOGEN OXIDASE"/>
    <property type="match status" value="1"/>
</dbReference>
<keyword evidence="5 11" id="KW-0285">Flavoprotein</keyword>
<dbReference type="eggNOG" id="KOG1276">
    <property type="taxonomic scope" value="Eukaryota"/>
</dbReference>
<comment type="pathway">
    <text evidence="2 11">Porphyrin-containing compound metabolism; protoporphyrin-IX biosynthesis; protoporphyrin-IX from protoporphyrinogen-IX: step 1/1.</text>
</comment>
<keyword evidence="9 11" id="KW-0627">Porphyrin biosynthesis</keyword>
<dbReference type="Proteomes" id="UP000006701">
    <property type="component" value="Unassembled WGS sequence"/>
</dbReference>
<proteinExistence type="inferred from homology"/>
<dbReference type="VEuPathDB" id="FungiDB:ACLA_082230"/>
<feature type="domain" description="Amine oxidase" evidence="12">
    <location>
        <begin position="43"/>
        <end position="549"/>
    </location>
</feature>
<protein>
    <recommendedName>
        <fullName evidence="4 11">Protoporphyrinogen oxidase</fullName>
        <ecNumber evidence="4 11">1.3.3.4</ecNumber>
    </recommendedName>
</protein>
<comment type="cofactor">
    <cofactor evidence="11">
        <name>FAD</name>
        <dbReference type="ChEBI" id="CHEBI:57692"/>
    </cofactor>
    <text evidence="11">Binds 1 FAD per subunit.</text>
</comment>
<evidence type="ECO:0000256" key="7">
    <source>
        <dbReference type="ARBA" id="ARBA00023002"/>
    </source>
</evidence>
<dbReference type="AlphaFoldDB" id="A1CT95"/>
<evidence type="ECO:0000313" key="14">
    <source>
        <dbReference type="Proteomes" id="UP000006701"/>
    </source>
</evidence>
<evidence type="ECO:0000256" key="1">
    <source>
        <dbReference type="ARBA" id="ARBA00002600"/>
    </source>
</evidence>